<evidence type="ECO:0000313" key="3">
    <source>
        <dbReference type="Proteomes" id="UP000053989"/>
    </source>
</evidence>
<feature type="non-terminal residue" evidence="2">
    <location>
        <position position="111"/>
    </location>
</feature>
<organism evidence="2 3">
    <name type="scientific">Scleroderma citrinum Foug A</name>
    <dbReference type="NCBI Taxonomy" id="1036808"/>
    <lineage>
        <taxon>Eukaryota</taxon>
        <taxon>Fungi</taxon>
        <taxon>Dikarya</taxon>
        <taxon>Basidiomycota</taxon>
        <taxon>Agaricomycotina</taxon>
        <taxon>Agaricomycetes</taxon>
        <taxon>Agaricomycetidae</taxon>
        <taxon>Boletales</taxon>
        <taxon>Sclerodermatineae</taxon>
        <taxon>Sclerodermataceae</taxon>
        <taxon>Scleroderma</taxon>
    </lineage>
</organism>
<evidence type="ECO:0000256" key="1">
    <source>
        <dbReference type="SAM" id="MobiDB-lite"/>
    </source>
</evidence>
<accession>A0A0C3DD58</accession>
<evidence type="ECO:0000313" key="2">
    <source>
        <dbReference type="EMBL" id="KIM58625.1"/>
    </source>
</evidence>
<sequence length="111" mass="11677">MPKKNSKTAESPSSHTFWSQVWALGSLRRSPHSTPSASVGQSRRQQETEGPPPPHEPYVANPTTSAGETTGKGPATAIHEASGSVQPVPTVLDTTQDRRVDSTPGPAKIPA</sequence>
<feature type="compositionally biased region" description="Polar residues" evidence="1">
    <location>
        <begin position="32"/>
        <end position="43"/>
    </location>
</feature>
<dbReference type="Proteomes" id="UP000053989">
    <property type="component" value="Unassembled WGS sequence"/>
</dbReference>
<dbReference type="HOGENOM" id="CLU_2164515_0_0_1"/>
<name>A0A0C3DD58_9AGAM</name>
<reference evidence="3" key="2">
    <citation type="submission" date="2015-01" db="EMBL/GenBank/DDBJ databases">
        <title>Evolutionary Origins and Diversification of the Mycorrhizal Mutualists.</title>
        <authorList>
            <consortium name="DOE Joint Genome Institute"/>
            <consortium name="Mycorrhizal Genomics Consortium"/>
            <person name="Kohler A."/>
            <person name="Kuo A."/>
            <person name="Nagy L.G."/>
            <person name="Floudas D."/>
            <person name="Copeland A."/>
            <person name="Barry K.W."/>
            <person name="Cichocki N."/>
            <person name="Veneault-Fourrey C."/>
            <person name="LaButti K."/>
            <person name="Lindquist E.A."/>
            <person name="Lipzen A."/>
            <person name="Lundell T."/>
            <person name="Morin E."/>
            <person name="Murat C."/>
            <person name="Riley R."/>
            <person name="Ohm R."/>
            <person name="Sun H."/>
            <person name="Tunlid A."/>
            <person name="Henrissat B."/>
            <person name="Grigoriev I.V."/>
            <person name="Hibbett D.S."/>
            <person name="Martin F."/>
        </authorList>
    </citation>
    <scope>NUCLEOTIDE SEQUENCE [LARGE SCALE GENOMIC DNA]</scope>
    <source>
        <strain evidence="3">Foug A</strain>
    </source>
</reference>
<protein>
    <submittedName>
        <fullName evidence="2">Uncharacterized protein</fullName>
    </submittedName>
</protein>
<feature type="region of interest" description="Disordered" evidence="1">
    <location>
        <begin position="28"/>
        <end position="111"/>
    </location>
</feature>
<keyword evidence="3" id="KW-1185">Reference proteome</keyword>
<dbReference type="AlphaFoldDB" id="A0A0C3DD58"/>
<gene>
    <name evidence="2" type="ORF">SCLCIDRAFT_1218467</name>
</gene>
<dbReference type="InParanoid" id="A0A0C3DD58"/>
<reference evidence="2 3" key="1">
    <citation type="submission" date="2014-04" db="EMBL/GenBank/DDBJ databases">
        <authorList>
            <consortium name="DOE Joint Genome Institute"/>
            <person name="Kuo A."/>
            <person name="Kohler A."/>
            <person name="Nagy L.G."/>
            <person name="Floudas D."/>
            <person name="Copeland A."/>
            <person name="Barry K.W."/>
            <person name="Cichocki N."/>
            <person name="Veneault-Fourrey C."/>
            <person name="LaButti K."/>
            <person name="Lindquist E.A."/>
            <person name="Lipzen A."/>
            <person name="Lundell T."/>
            <person name="Morin E."/>
            <person name="Murat C."/>
            <person name="Sun H."/>
            <person name="Tunlid A."/>
            <person name="Henrissat B."/>
            <person name="Grigoriev I.V."/>
            <person name="Hibbett D.S."/>
            <person name="Martin F."/>
            <person name="Nordberg H.P."/>
            <person name="Cantor M.N."/>
            <person name="Hua S.X."/>
        </authorList>
    </citation>
    <scope>NUCLEOTIDE SEQUENCE [LARGE SCALE GENOMIC DNA]</scope>
    <source>
        <strain evidence="2 3">Foug A</strain>
    </source>
</reference>
<proteinExistence type="predicted"/>
<dbReference type="EMBL" id="KN822083">
    <property type="protein sequence ID" value="KIM58625.1"/>
    <property type="molecule type" value="Genomic_DNA"/>
</dbReference>